<proteinExistence type="predicted"/>
<dbReference type="OrthoDB" id="4559676at2"/>
<organism evidence="1 2">
    <name type="scientific">Mycobacterium shimoidei</name>
    <dbReference type="NCBI Taxonomy" id="29313"/>
    <lineage>
        <taxon>Bacteria</taxon>
        <taxon>Bacillati</taxon>
        <taxon>Actinomycetota</taxon>
        <taxon>Actinomycetes</taxon>
        <taxon>Mycobacteriales</taxon>
        <taxon>Mycobacteriaceae</taxon>
        <taxon>Mycobacterium</taxon>
    </lineage>
</organism>
<reference evidence="1 2" key="1">
    <citation type="submission" date="2018-05" db="EMBL/GenBank/DDBJ databases">
        <authorList>
            <consortium name="IHU Genomes"/>
        </authorList>
    </citation>
    <scope>NUCLEOTIDE SEQUENCE [LARGE SCALE GENOMIC DNA]</scope>
    <source>
        <strain evidence="1 2">P7336</strain>
    </source>
</reference>
<dbReference type="RefSeq" id="WP_069394423.1">
    <property type="nucleotide sequence ID" value="NZ_JACKUN010000028.1"/>
</dbReference>
<keyword evidence="2" id="KW-1185">Reference proteome</keyword>
<name>A0A1E3TKD6_MYCSH</name>
<dbReference type="STRING" id="29313.BHQ16_02425"/>
<dbReference type="Proteomes" id="UP000252015">
    <property type="component" value="Unassembled WGS sequence"/>
</dbReference>
<dbReference type="AlphaFoldDB" id="A0A1E3TKD6"/>
<dbReference type="EMBL" id="UEGW01000001">
    <property type="protein sequence ID" value="SRX94378.1"/>
    <property type="molecule type" value="Genomic_DNA"/>
</dbReference>
<evidence type="ECO:0000313" key="2">
    <source>
        <dbReference type="Proteomes" id="UP000252015"/>
    </source>
</evidence>
<evidence type="ECO:0000313" key="1">
    <source>
        <dbReference type="EMBL" id="SRX94378.1"/>
    </source>
</evidence>
<accession>A0A1E3TKD6</accession>
<sequence length="70" mass="7408">METNTYESSVRAMLAASGLSPGTDEITMLCAGYPVLRAAIDALYDVPDARYADPALRFSAAATPHADWAS</sequence>
<gene>
    <name evidence="1" type="ORF">MSP7336_02632</name>
</gene>
<protein>
    <submittedName>
        <fullName evidence="1">Uncharacterized protein</fullName>
    </submittedName>
</protein>